<dbReference type="Gene3D" id="4.10.900.10">
    <property type="entry name" value="TCF3-CBD (Catenin binding domain)"/>
    <property type="match status" value="1"/>
</dbReference>
<evidence type="ECO:0000256" key="3">
    <source>
        <dbReference type="ARBA" id="ARBA00022989"/>
    </source>
</evidence>
<protein>
    <submittedName>
        <fullName evidence="9">TIA1</fullName>
    </submittedName>
</protein>
<dbReference type="Pfam" id="PF00076">
    <property type="entry name" value="RRM_1"/>
    <property type="match status" value="1"/>
</dbReference>
<evidence type="ECO:0000256" key="2">
    <source>
        <dbReference type="ARBA" id="ARBA00022884"/>
    </source>
</evidence>
<dbReference type="Gene3D" id="3.30.70.330">
    <property type="match status" value="1"/>
</dbReference>
<dbReference type="GO" id="GO:0009887">
    <property type="term" value="P:animal organ morphogenesis"/>
    <property type="evidence" value="ECO:0007669"/>
    <property type="project" value="UniProtKB-ARBA"/>
</dbReference>
<dbReference type="InterPro" id="IPR012677">
    <property type="entry name" value="Nucleotide-bd_a/b_plait_sf"/>
</dbReference>
<evidence type="ECO:0000256" key="6">
    <source>
        <dbReference type="SAM" id="Phobius"/>
    </source>
</evidence>
<feature type="transmembrane region" description="Helical" evidence="6">
    <location>
        <begin position="486"/>
        <end position="509"/>
    </location>
</feature>
<dbReference type="GO" id="GO:0005509">
    <property type="term" value="F:calcium ion binding"/>
    <property type="evidence" value="ECO:0007669"/>
    <property type="project" value="InterPro"/>
</dbReference>
<evidence type="ECO:0000313" key="10">
    <source>
        <dbReference type="Proteomes" id="UP000675881"/>
    </source>
</evidence>
<organism evidence="9 10">
    <name type="scientific">Lepeophtheirus salmonis</name>
    <name type="common">Salmon louse</name>
    <name type="synonym">Caligus salmonis</name>
    <dbReference type="NCBI Taxonomy" id="72036"/>
    <lineage>
        <taxon>Eukaryota</taxon>
        <taxon>Metazoa</taxon>
        <taxon>Ecdysozoa</taxon>
        <taxon>Arthropoda</taxon>
        <taxon>Crustacea</taxon>
        <taxon>Multicrustacea</taxon>
        <taxon>Hexanauplia</taxon>
        <taxon>Copepoda</taxon>
        <taxon>Siphonostomatoida</taxon>
        <taxon>Caligidae</taxon>
        <taxon>Lepeophtheirus</taxon>
    </lineage>
</organism>
<keyword evidence="10" id="KW-1185">Reference proteome</keyword>
<dbReference type="CDD" id="cd12353">
    <property type="entry name" value="RRM2_TIA1_like"/>
    <property type="match status" value="1"/>
</dbReference>
<evidence type="ECO:0000256" key="4">
    <source>
        <dbReference type="PROSITE-ProRule" id="PRU00176"/>
    </source>
</evidence>
<dbReference type="SMART" id="SM00360">
    <property type="entry name" value="RRM"/>
    <property type="match status" value="1"/>
</dbReference>
<evidence type="ECO:0000259" key="8">
    <source>
        <dbReference type="PROSITE" id="PS50835"/>
    </source>
</evidence>
<keyword evidence="6" id="KW-0472">Membrane</keyword>
<keyword evidence="2 4" id="KW-0694">RNA-binding</keyword>
<reference evidence="9" key="1">
    <citation type="submission" date="2021-02" db="EMBL/GenBank/DDBJ databases">
        <authorList>
            <person name="Bekaert M."/>
        </authorList>
    </citation>
    <scope>NUCLEOTIDE SEQUENCE</scope>
    <source>
        <strain evidence="9">IoA-00</strain>
    </source>
</reference>
<accession>A0A817F9M6</accession>
<evidence type="ECO:0000313" key="9">
    <source>
        <dbReference type="EMBL" id="CAF2740405.1"/>
    </source>
</evidence>
<dbReference type="InterPro" id="IPR027397">
    <property type="entry name" value="Catenin-bd_sf"/>
</dbReference>
<dbReference type="InterPro" id="IPR000233">
    <property type="entry name" value="Cadherin_Y-type_LIR"/>
</dbReference>
<gene>
    <name evidence="9" type="ORF">LSAA_15</name>
</gene>
<evidence type="ECO:0000259" key="7">
    <source>
        <dbReference type="PROSITE" id="PS50102"/>
    </source>
</evidence>
<dbReference type="GO" id="GO:0005739">
    <property type="term" value="C:mitochondrion"/>
    <property type="evidence" value="ECO:0007669"/>
    <property type="project" value="TreeGrafter"/>
</dbReference>
<dbReference type="GO" id="GO:0007156">
    <property type="term" value="P:homophilic cell adhesion via plasma membrane adhesion molecules"/>
    <property type="evidence" value="ECO:0007669"/>
    <property type="project" value="InterPro"/>
</dbReference>
<dbReference type="Pfam" id="PF01049">
    <property type="entry name" value="CADH_Y-type_LIR"/>
    <property type="match status" value="1"/>
</dbReference>
<dbReference type="GO" id="GO:0005634">
    <property type="term" value="C:nucleus"/>
    <property type="evidence" value="ECO:0007669"/>
    <property type="project" value="TreeGrafter"/>
</dbReference>
<comment type="function">
    <text evidence="5">Cadherins are calcium-dependent cell adhesion proteins.</text>
</comment>
<dbReference type="InterPro" id="IPR007110">
    <property type="entry name" value="Ig-like_dom"/>
</dbReference>
<feature type="domain" description="Ig-like" evidence="8">
    <location>
        <begin position="127"/>
        <end position="231"/>
    </location>
</feature>
<dbReference type="SUPFAM" id="SSF54928">
    <property type="entry name" value="RNA-binding domain, RBD"/>
    <property type="match status" value="1"/>
</dbReference>
<dbReference type="EMBL" id="CAJNVT010000002">
    <property type="protein sequence ID" value="CAF2740405.1"/>
    <property type="molecule type" value="Genomic_DNA"/>
</dbReference>
<name>A0A817F9M6_LEPSM</name>
<keyword evidence="3 6" id="KW-1133">Transmembrane helix</keyword>
<dbReference type="OrthoDB" id="439808at2759"/>
<dbReference type="AlphaFoldDB" id="A0A817F9M6"/>
<dbReference type="Proteomes" id="UP000675881">
    <property type="component" value="Unassembled WGS sequence"/>
</dbReference>
<dbReference type="PANTHER" id="PTHR48024">
    <property type="entry name" value="GEO13361P1-RELATED"/>
    <property type="match status" value="1"/>
</dbReference>
<dbReference type="InterPro" id="IPR000504">
    <property type="entry name" value="RRM_dom"/>
</dbReference>
<dbReference type="InterPro" id="IPR050886">
    <property type="entry name" value="RNA-binding_reg"/>
</dbReference>
<proteinExistence type="predicted"/>
<comment type="caution">
    <text evidence="9">The sequence shown here is derived from an EMBL/GenBank/DDBJ whole genome shotgun (WGS) entry which is preliminary data.</text>
</comment>
<keyword evidence="1 6" id="KW-0812">Transmembrane</keyword>
<evidence type="ECO:0000256" key="1">
    <source>
        <dbReference type="ARBA" id="ARBA00022692"/>
    </source>
</evidence>
<evidence type="ECO:0000256" key="5">
    <source>
        <dbReference type="RuleBase" id="RU004357"/>
    </source>
</evidence>
<feature type="domain" description="RRM" evidence="7">
    <location>
        <begin position="1"/>
        <end position="75"/>
    </location>
</feature>
<sequence length="659" mass="74105">MQRNRPEIETQTLREAFAPFGEISDCRVVRDPQTLKSKGYGFVSFTKKVEAESAITVMNGQWLGSRSIRTNWATRKPPTNRTEVSRVLVMYSFKKALRLGTLDLKITNKCFTCSNGSEIELLEVIHPNVKLFGLMDVYENIVREFTCIVSGGAPKPIKVQWIMKSSLQYGAETLLKDVQLIQNVSSTQIQLLGKESLNGQSLICRTTQMDHRGAQITYDDTKVIRVEKSLSQARSSNFQIKSRYPDGIRGRTVTLVLAKDKMSTFTCLTSSPWHVCQWKSPISKEPCGIFNSDVPRDCRKLWNIKESKDLNASPNTWVVSKRTTQENSCSISGLITTAHEGIWNCEMQSKPYGQNDQYFHDQQYFKIKTIKTPMINVNNLPQEINMSENEVINIKVEASNAFPEPVLRWFLNSDPYKPEIISLQQIDNSLNAEYQYIADSKHSGKRLSLEVVQVDDEGKEVVSRYESFLSIQQALAGGSTQMGGGIIAAIVIGVIAGLLLCCILLLLLITKRKGNDRILVVKKENPESGVMSTQTNGRGTESIGTGMEDLQKLGRRGSRERLLKEPAYSELTFYPDPSRKLTDLLSPDEVEVYDYEGSGSTAGSLSSLDSCDEEEADRPIFFQRSLRSNPKFKDLIDYLPLSDEEESDSITISYDDSEV</sequence>
<dbReference type="GO" id="GO:0003723">
    <property type="term" value="F:RNA binding"/>
    <property type="evidence" value="ECO:0007669"/>
    <property type="project" value="UniProtKB-UniRule"/>
</dbReference>
<dbReference type="PROSITE" id="PS50102">
    <property type="entry name" value="RRM"/>
    <property type="match status" value="1"/>
</dbReference>
<dbReference type="InterPro" id="IPR035979">
    <property type="entry name" value="RBD_domain_sf"/>
</dbReference>
<dbReference type="PROSITE" id="PS50835">
    <property type="entry name" value="IG_LIKE"/>
    <property type="match status" value="1"/>
</dbReference>
<dbReference type="PANTHER" id="PTHR48024:SF61">
    <property type="entry name" value="GLYCINE-RICH RNA-BINDING PROTEIN 2, MITOCHONDRIAL"/>
    <property type="match status" value="1"/>
</dbReference>